<dbReference type="Pfam" id="PF01569">
    <property type="entry name" value="PAP2"/>
    <property type="match status" value="2"/>
</dbReference>
<dbReference type="SMART" id="SM00014">
    <property type="entry name" value="acidPPc"/>
    <property type="match status" value="2"/>
</dbReference>
<feature type="transmembrane region" description="Helical" evidence="2">
    <location>
        <begin position="63"/>
        <end position="82"/>
    </location>
</feature>
<evidence type="ECO:0000259" key="3">
    <source>
        <dbReference type="SMART" id="SM00014"/>
    </source>
</evidence>
<feature type="transmembrane region" description="Helical" evidence="2">
    <location>
        <begin position="130"/>
        <end position="149"/>
    </location>
</feature>
<reference evidence="4 5" key="1">
    <citation type="submission" date="2021-04" db="EMBL/GenBank/DDBJ databases">
        <title>Characterization of the biosynthetic gene cluster of new lipopeptides with antitumor activity in the genome of the marine Streptomyces PHM034.</title>
        <authorList>
            <person name="Ceniceros A."/>
            <person name="Canedo L."/>
            <person name="Mendez C."/>
            <person name="Olano C."/>
            <person name="Schleissner C."/>
            <person name="Cuevas C."/>
            <person name="De La Calle F."/>
            <person name="Salas J.A."/>
        </authorList>
    </citation>
    <scope>NUCLEOTIDE SEQUENCE [LARGE SCALE GENOMIC DNA]</scope>
    <source>
        <strain evidence="4 5">PHM034</strain>
    </source>
</reference>
<dbReference type="EMBL" id="JAGTPG010000001">
    <property type="protein sequence ID" value="MBR8638860.1"/>
    <property type="molecule type" value="Genomic_DNA"/>
</dbReference>
<feature type="transmembrane region" description="Helical" evidence="2">
    <location>
        <begin position="188"/>
        <end position="207"/>
    </location>
</feature>
<dbReference type="InterPro" id="IPR000326">
    <property type="entry name" value="PAP2/HPO"/>
</dbReference>
<sequence>MPRAAVGPPLLLLTVTAFVLLLFLVRGAWSPLRRIDQAVADGLNDAVAGDEVLVRALRIVTDLGGSAVLAWLMSVGVAWLLLRRQVRAALYAAVAALGAWALISVVKVLVGRLRPVVDDPLAAPSGLSFPSGHALSSLVSYGVLLLVFLPTMTRTQRRLFTAGAATIVALVGFTRIALGVHYLSDVVAGWLLGAVWLTVTAVAFRHWPSDHLLGRPLPPVPGGGTAERSRVPDPLPVLGAARGLRPVPEHHAPALGRPAVAAAELLVAWVLLVGSIYGLGLLVEGMGSGTDPPGWDRAVSHDLADARTPWLSDVAEGLRFLGGGTGIAAGVAVIGPLAVAVTRSWRPMALLTLALIGQVTVFLVTSVLVNRTRPDVAQLRPELPPTASFPSGHVTATLTLTACAAIIVFRATGSTPWRLTVVGMSALLTAAVAAERLYAGAHYLTDVLASLLLAGSWTAICWWVTRPPRTPQPGNTPPAAQRTSADGEGRRRCPPVWSLGTPLPIPRARSITESTTRGRPRPGAPACSPLTRRPGRYEVRTGKRHADTMPEEGRATPLTAGTGLPHRHDDDRTTRVVQHGMHHRPQA</sequence>
<accession>A0A941FCE3</accession>
<feature type="transmembrane region" description="Helical" evidence="2">
    <location>
        <begin position="348"/>
        <end position="369"/>
    </location>
</feature>
<feature type="compositionally biased region" description="Basic and acidic residues" evidence="1">
    <location>
        <begin position="535"/>
        <end position="554"/>
    </location>
</feature>
<feature type="region of interest" description="Disordered" evidence="1">
    <location>
        <begin position="468"/>
        <end position="499"/>
    </location>
</feature>
<name>A0A941FCE3_9ACTN</name>
<dbReference type="PANTHER" id="PTHR14969:SF13">
    <property type="entry name" value="AT30094P"/>
    <property type="match status" value="1"/>
</dbReference>
<dbReference type="Proteomes" id="UP000682308">
    <property type="component" value="Unassembled WGS sequence"/>
</dbReference>
<evidence type="ECO:0000313" key="5">
    <source>
        <dbReference type="Proteomes" id="UP000682308"/>
    </source>
</evidence>
<keyword evidence="2" id="KW-0812">Transmembrane</keyword>
<keyword evidence="5" id="KW-1185">Reference proteome</keyword>
<feature type="transmembrane region" description="Helical" evidence="2">
    <location>
        <begin position="421"/>
        <end position="441"/>
    </location>
</feature>
<evidence type="ECO:0000313" key="4">
    <source>
        <dbReference type="EMBL" id="MBR8638860.1"/>
    </source>
</evidence>
<protein>
    <submittedName>
        <fullName evidence="4">Phosphatase PAP2 family protein</fullName>
    </submittedName>
</protein>
<organism evidence="4 5">
    <name type="scientific">Streptomyces tuirus</name>
    <dbReference type="NCBI Taxonomy" id="68278"/>
    <lineage>
        <taxon>Bacteria</taxon>
        <taxon>Bacillati</taxon>
        <taxon>Actinomycetota</taxon>
        <taxon>Actinomycetes</taxon>
        <taxon>Kitasatosporales</taxon>
        <taxon>Streptomycetaceae</taxon>
        <taxon>Streptomyces</taxon>
    </lineage>
</organism>
<feature type="transmembrane region" description="Helical" evidence="2">
    <location>
        <begin position="320"/>
        <end position="341"/>
    </location>
</feature>
<dbReference type="CDD" id="cd03392">
    <property type="entry name" value="PAP2_like_2"/>
    <property type="match status" value="2"/>
</dbReference>
<feature type="transmembrane region" description="Helical" evidence="2">
    <location>
        <begin position="161"/>
        <end position="182"/>
    </location>
</feature>
<feature type="transmembrane region" description="Helical" evidence="2">
    <location>
        <begin position="447"/>
        <end position="465"/>
    </location>
</feature>
<dbReference type="PANTHER" id="PTHR14969">
    <property type="entry name" value="SPHINGOSINE-1-PHOSPHATE PHOSPHOHYDROLASE"/>
    <property type="match status" value="1"/>
</dbReference>
<evidence type="ECO:0000256" key="2">
    <source>
        <dbReference type="SAM" id="Phobius"/>
    </source>
</evidence>
<feature type="domain" description="Phosphatidic acid phosphatase type 2/haloperoxidase" evidence="3">
    <location>
        <begin position="351"/>
        <end position="462"/>
    </location>
</feature>
<feature type="transmembrane region" description="Helical" evidence="2">
    <location>
        <begin position="265"/>
        <end position="283"/>
    </location>
</feature>
<evidence type="ECO:0000256" key="1">
    <source>
        <dbReference type="SAM" id="MobiDB-lite"/>
    </source>
</evidence>
<feature type="transmembrane region" description="Helical" evidence="2">
    <location>
        <begin position="89"/>
        <end position="110"/>
    </location>
</feature>
<dbReference type="SUPFAM" id="SSF48317">
    <property type="entry name" value="Acid phosphatase/Vanadium-dependent haloperoxidase"/>
    <property type="match status" value="2"/>
</dbReference>
<gene>
    <name evidence="4" type="ORF">KEF29_04860</name>
</gene>
<dbReference type="AlphaFoldDB" id="A0A941FCE3"/>
<dbReference type="InterPro" id="IPR036938">
    <property type="entry name" value="PAP2/HPO_sf"/>
</dbReference>
<keyword evidence="2" id="KW-1133">Transmembrane helix</keyword>
<dbReference type="Gene3D" id="1.20.144.10">
    <property type="entry name" value="Phosphatidic acid phosphatase type 2/haloperoxidase"/>
    <property type="match status" value="2"/>
</dbReference>
<comment type="caution">
    <text evidence="4">The sequence shown here is derived from an EMBL/GenBank/DDBJ whole genome shotgun (WGS) entry which is preliminary data.</text>
</comment>
<keyword evidence="2" id="KW-0472">Membrane</keyword>
<feature type="region of interest" description="Disordered" evidence="1">
    <location>
        <begin position="511"/>
        <end position="587"/>
    </location>
</feature>
<feature type="transmembrane region" description="Helical" evidence="2">
    <location>
        <begin position="389"/>
        <end position="409"/>
    </location>
</feature>
<proteinExistence type="predicted"/>
<feature type="domain" description="Phosphatidic acid phosphatase type 2/haloperoxidase" evidence="3">
    <location>
        <begin position="88"/>
        <end position="201"/>
    </location>
</feature>